<name>A0A0F9PL44_9ZZZZ</name>
<evidence type="ECO:0000313" key="2">
    <source>
        <dbReference type="EMBL" id="KKN30884.1"/>
    </source>
</evidence>
<feature type="region of interest" description="Disordered" evidence="1">
    <location>
        <begin position="63"/>
        <end position="161"/>
    </location>
</feature>
<feature type="compositionally biased region" description="Acidic residues" evidence="1">
    <location>
        <begin position="149"/>
        <end position="161"/>
    </location>
</feature>
<protein>
    <submittedName>
        <fullName evidence="2">Uncharacterized protein</fullName>
    </submittedName>
</protein>
<proteinExistence type="predicted"/>
<dbReference type="EMBL" id="LAZR01002373">
    <property type="protein sequence ID" value="KKN30884.1"/>
    <property type="molecule type" value="Genomic_DNA"/>
</dbReference>
<dbReference type="AlphaFoldDB" id="A0A0F9PL44"/>
<reference evidence="2" key="1">
    <citation type="journal article" date="2015" name="Nature">
        <title>Complex archaea that bridge the gap between prokaryotes and eukaryotes.</title>
        <authorList>
            <person name="Spang A."/>
            <person name="Saw J.H."/>
            <person name="Jorgensen S.L."/>
            <person name="Zaremba-Niedzwiedzka K."/>
            <person name="Martijn J."/>
            <person name="Lind A.E."/>
            <person name="van Eijk R."/>
            <person name="Schleper C."/>
            <person name="Guy L."/>
            <person name="Ettema T.J."/>
        </authorList>
    </citation>
    <scope>NUCLEOTIDE SEQUENCE</scope>
</reference>
<organism evidence="2">
    <name type="scientific">marine sediment metagenome</name>
    <dbReference type="NCBI Taxonomy" id="412755"/>
    <lineage>
        <taxon>unclassified sequences</taxon>
        <taxon>metagenomes</taxon>
        <taxon>ecological metagenomes</taxon>
    </lineage>
</organism>
<gene>
    <name evidence="2" type="ORF">LCGC14_0829590</name>
</gene>
<accession>A0A0F9PL44</accession>
<evidence type="ECO:0000256" key="1">
    <source>
        <dbReference type="SAM" id="MobiDB-lite"/>
    </source>
</evidence>
<feature type="compositionally biased region" description="Basic residues" evidence="1">
    <location>
        <begin position="89"/>
        <end position="99"/>
    </location>
</feature>
<feature type="compositionally biased region" description="Basic and acidic residues" evidence="1">
    <location>
        <begin position="79"/>
        <end position="88"/>
    </location>
</feature>
<sequence>MSKINTVMRELTASDFGSLLQDGKIIKMRAGKAVIEQTKKTRGKPNVTTYHVNLGPQIVHQEIAEEVAAPTKRKPRAKKTAESKAEKPVKRKPRAKKAAAPKTEKTEKPKTPSKRKQRVKKAAAPTSAPKTEKPKKAPKSGPANIPWGSDDDELDADDYKV</sequence>
<feature type="compositionally biased region" description="Basic residues" evidence="1">
    <location>
        <begin position="111"/>
        <end position="121"/>
    </location>
</feature>
<comment type="caution">
    <text evidence="2">The sequence shown here is derived from an EMBL/GenBank/DDBJ whole genome shotgun (WGS) entry which is preliminary data.</text>
</comment>